<dbReference type="RefSeq" id="XP_044547768.1">
    <property type="nucleotide sequence ID" value="XM_044695680.1"/>
</dbReference>
<dbReference type="AlphaFoldDB" id="A0AA88GN75"/>
<accession>A0AA88GN75</accession>
<feature type="transmembrane region" description="Helical" evidence="1">
    <location>
        <begin position="186"/>
        <end position="217"/>
    </location>
</feature>
<gene>
    <name evidence="2" type="ORF">C9374_005881</name>
</gene>
<reference evidence="2 3" key="1">
    <citation type="journal article" date="2018" name="BMC Genomics">
        <title>The genome of Naegleria lovaniensis, the basis for a comparative approach to unravel pathogenicity factors of the human pathogenic amoeba N. fowleri.</title>
        <authorList>
            <person name="Liechti N."/>
            <person name="Schurch N."/>
            <person name="Bruggmann R."/>
            <person name="Wittwer M."/>
        </authorList>
    </citation>
    <scope>NUCLEOTIDE SEQUENCE [LARGE SCALE GENOMIC DNA]</scope>
    <source>
        <strain evidence="2 3">ATCC 30569</strain>
    </source>
</reference>
<dbReference type="Proteomes" id="UP000816034">
    <property type="component" value="Unassembled WGS sequence"/>
</dbReference>
<dbReference type="GeneID" id="68098336"/>
<sequence length="776" mass="89749">MENRMNKMNRNPLSLNEFTYDFSGFERTVHEGVPLINITKLAKTNKTSKTKTHNAYQPTKYAPVEHTNPSHSAKYVDYLWAVKFLSSRDNVQQEEFLQWVAVCLFQQLEYGSCQPITISENNSSTSTIDDSNNIDVHSSFGLSCSNCGHSHITGKSISKKRIWSLTDSTYRNSKVMAYMNTIQQMFSVSGVIMIEVLALYFQNFLAHFLALLSYVVLKPGSETERVVSRYITIRQNFFAQIPNVRNAKEDILLLKDFMLLSDERYQHFVDYVQLKGFLPCSETLYRCRKEINTAITQKYEIQYNGVRLNCNFLKVLQDMLIIHRNECERANVNPQIGVLELKMVIDKGANSFLIGAVGPLNLILSPQSRHSYVSCVALDDEESKENSTSIFKYMVEILNASIMILHPFIFDVAQQLPLPIIVYLTNDLKMVGLVTDLNDDDCFCPYCKCKKHERHLFEKECEYRCLKYHTNPKFNIATLPCSLHLKIRVVCNLMLQIFLKQKSFTICKTIQQRISELPHCSQFKYRNTQVEDDDNDDVVGARSDQFLPDLPYLNGNQADQILLNFETIFAGFLDFREIFIWQLTRIIIFSYVQGPNSLKGNVEEYFKLKLYCKWLGMLLIDTYPTSKFAYYIHILVKHVASLIFMHGPLIRFANQGSENIHAGHILGVERATAAGGRAKEDNKKTPMEQVVFQEFRRIYLTAQRDIPWQSKLNDTVYVTSWKSVSNEYEILQRLELAQGDAWKSVLRLMIGVTDENNVQSTERWSQQSCNFFENEF</sequence>
<keyword evidence="1" id="KW-0472">Membrane</keyword>
<dbReference type="EMBL" id="PYSW02000025">
    <property type="protein sequence ID" value="KAG2382089.1"/>
    <property type="molecule type" value="Genomic_DNA"/>
</dbReference>
<proteinExistence type="predicted"/>
<comment type="caution">
    <text evidence="2">The sequence shown here is derived from an EMBL/GenBank/DDBJ whole genome shotgun (WGS) entry which is preliminary data.</text>
</comment>
<evidence type="ECO:0000313" key="2">
    <source>
        <dbReference type="EMBL" id="KAG2382089.1"/>
    </source>
</evidence>
<name>A0AA88GN75_NAELO</name>
<keyword evidence="1" id="KW-1133">Transmembrane helix</keyword>
<evidence type="ECO:0000256" key="1">
    <source>
        <dbReference type="SAM" id="Phobius"/>
    </source>
</evidence>
<organism evidence="2 3">
    <name type="scientific">Naegleria lovaniensis</name>
    <name type="common">Amoeba</name>
    <dbReference type="NCBI Taxonomy" id="51637"/>
    <lineage>
        <taxon>Eukaryota</taxon>
        <taxon>Discoba</taxon>
        <taxon>Heterolobosea</taxon>
        <taxon>Tetramitia</taxon>
        <taxon>Eutetramitia</taxon>
        <taxon>Vahlkampfiidae</taxon>
        <taxon>Naegleria</taxon>
    </lineage>
</organism>
<keyword evidence="3" id="KW-1185">Reference proteome</keyword>
<evidence type="ECO:0000313" key="3">
    <source>
        <dbReference type="Proteomes" id="UP000816034"/>
    </source>
</evidence>
<protein>
    <submittedName>
        <fullName evidence="2">Uncharacterized protein</fullName>
    </submittedName>
</protein>
<keyword evidence="1" id="KW-0812">Transmembrane</keyword>